<organism evidence="1">
    <name type="scientific">Alexandrium monilatum</name>
    <dbReference type="NCBI Taxonomy" id="311494"/>
    <lineage>
        <taxon>Eukaryota</taxon>
        <taxon>Sar</taxon>
        <taxon>Alveolata</taxon>
        <taxon>Dinophyceae</taxon>
        <taxon>Gonyaulacales</taxon>
        <taxon>Pyrocystaceae</taxon>
        <taxon>Alexandrium</taxon>
    </lineage>
</organism>
<sequence length="193" mass="21888">MTTHADFWFHPSAVVNETGLRLEAIWHLKSGMVINTPVPEDLHCLTGMAEIVGDRSWHWQGGKNDVSWRAIDRLHRAYGYDPTVCVGWSDAFYVPRSAWDMFSNVSHELGPIFHEVAIPTILQILHRHHGVPLQLDGRCWGGCCLGTDSPKILQKWPCGHHMNLVSQTTRDTLVSMMAEDLKMLRKRPRNGTA</sequence>
<name>A0A7S4VNX8_9DINO</name>
<proteinExistence type="predicted"/>
<accession>A0A7S4VNX8</accession>
<dbReference type="EMBL" id="HBNR01055796">
    <property type="protein sequence ID" value="CAE4622420.1"/>
    <property type="molecule type" value="Transcribed_RNA"/>
</dbReference>
<dbReference type="AlphaFoldDB" id="A0A7S4VNX8"/>
<reference evidence="1" key="1">
    <citation type="submission" date="2021-01" db="EMBL/GenBank/DDBJ databases">
        <authorList>
            <person name="Corre E."/>
            <person name="Pelletier E."/>
            <person name="Niang G."/>
            <person name="Scheremetjew M."/>
            <person name="Finn R."/>
            <person name="Kale V."/>
            <person name="Holt S."/>
            <person name="Cochrane G."/>
            <person name="Meng A."/>
            <person name="Brown T."/>
            <person name="Cohen L."/>
        </authorList>
    </citation>
    <scope>NUCLEOTIDE SEQUENCE</scope>
    <source>
        <strain evidence="1">CCMP3105</strain>
    </source>
</reference>
<evidence type="ECO:0000313" key="1">
    <source>
        <dbReference type="EMBL" id="CAE4622420.1"/>
    </source>
</evidence>
<gene>
    <name evidence="1" type="ORF">AMON00008_LOCUS39243</name>
</gene>
<protein>
    <submittedName>
        <fullName evidence="1">Uncharacterized protein</fullName>
    </submittedName>
</protein>